<evidence type="ECO:0000256" key="3">
    <source>
        <dbReference type="ARBA" id="ARBA00023163"/>
    </source>
</evidence>
<keyword evidence="3" id="KW-0804">Transcription</keyword>
<name>A0A918CP79_9DEIO</name>
<evidence type="ECO:0000259" key="5">
    <source>
        <dbReference type="PROSITE" id="PS50977"/>
    </source>
</evidence>
<keyword evidence="7" id="KW-1185">Reference proteome</keyword>
<dbReference type="InterPro" id="IPR009057">
    <property type="entry name" value="Homeodomain-like_sf"/>
</dbReference>
<keyword evidence="1" id="KW-0805">Transcription regulation</keyword>
<dbReference type="Proteomes" id="UP000603865">
    <property type="component" value="Unassembled WGS sequence"/>
</dbReference>
<dbReference type="FunFam" id="1.10.10.60:FF:000141">
    <property type="entry name" value="TetR family transcriptional regulator"/>
    <property type="match status" value="1"/>
</dbReference>
<dbReference type="GO" id="GO:0000976">
    <property type="term" value="F:transcription cis-regulatory region binding"/>
    <property type="evidence" value="ECO:0007669"/>
    <property type="project" value="TreeGrafter"/>
</dbReference>
<keyword evidence="2 4" id="KW-0238">DNA-binding</keyword>
<dbReference type="EMBL" id="BMQL01000058">
    <property type="protein sequence ID" value="GGR33139.1"/>
    <property type="molecule type" value="Genomic_DNA"/>
</dbReference>
<evidence type="ECO:0000256" key="1">
    <source>
        <dbReference type="ARBA" id="ARBA00023015"/>
    </source>
</evidence>
<dbReference type="Pfam" id="PF00440">
    <property type="entry name" value="TetR_N"/>
    <property type="match status" value="1"/>
</dbReference>
<protein>
    <submittedName>
        <fullName evidence="6">TetR family transcriptional regulator</fullName>
    </submittedName>
</protein>
<dbReference type="InterPro" id="IPR001647">
    <property type="entry name" value="HTH_TetR"/>
</dbReference>
<dbReference type="PRINTS" id="PR00455">
    <property type="entry name" value="HTHTETR"/>
</dbReference>
<dbReference type="InterPro" id="IPR050109">
    <property type="entry name" value="HTH-type_TetR-like_transc_reg"/>
</dbReference>
<proteinExistence type="predicted"/>
<dbReference type="Gene3D" id="1.10.357.10">
    <property type="entry name" value="Tetracycline Repressor, domain 2"/>
    <property type="match status" value="1"/>
</dbReference>
<evidence type="ECO:0000256" key="2">
    <source>
        <dbReference type="ARBA" id="ARBA00023125"/>
    </source>
</evidence>
<feature type="DNA-binding region" description="H-T-H motif" evidence="4">
    <location>
        <begin position="36"/>
        <end position="55"/>
    </location>
</feature>
<dbReference type="GO" id="GO:0003700">
    <property type="term" value="F:DNA-binding transcription factor activity"/>
    <property type="evidence" value="ECO:0007669"/>
    <property type="project" value="TreeGrafter"/>
</dbReference>
<organism evidence="6 7">
    <name type="scientific">Deinococcus ruber</name>
    <dbReference type="NCBI Taxonomy" id="1848197"/>
    <lineage>
        <taxon>Bacteria</taxon>
        <taxon>Thermotogati</taxon>
        <taxon>Deinococcota</taxon>
        <taxon>Deinococci</taxon>
        <taxon>Deinococcales</taxon>
        <taxon>Deinococcaceae</taxon>
        <taxon>Deinococcus</taxon>
    </lineage>
</organism>
<gene>
    <name evidence="6" type="ORF">GCM10008957_49330</name>
</gene>
<comment type="caution">
    <text evidence="6">The sequence shown here is derived from an EMBL/GenBank/DDBJ whole genome shotgun (WGS) entry which is preliminary data.</text>
</comment>
<reference evidence="6" key="2">
    <citation type="submission" date="2020-09" db="EMBL/GenBank/DDBJ databases">
        <authorList>
            <person name="Sun Q."/>
            <person name="Ohkuma M."/>
        </authorList>
    </citation>
    <scope>NUCLEOTIDE SEQUENCE</scope>
    <source>
        <strain evidence="6">JCM 31311</strain>
    </source>
</reference>
<dbReference type="PANTHER" id="PTHR30055:SF184">
    <property type="entry name" value="HTH-TYPE TRANSCRIPTIONAL REGULATOR ETHR"/>
    <property type="match status" value="1"/>
</dbReference>
<evidence type="ECO:0000313" key="7">
    <source>
        <dbReference type="Proteomes" id="UP000603865"/>
    </source>
</evidence>
<evidence type="ECO:0000313" key="6">
    <source>
        <dbReference type="EMBL" id="GGR33139.1"/>
    </source>
</evidence>
<dbReference type="RefSeq" id="WP_189093182.1">
    <property type="nucleotide sequence ID" value="NZ_BMQL01000058.1"/>
</dbReference>
<evidence type="ECO:0000256" key="4">
    <source>
        <dbReference type="PROSITE-ProRule" id="PRU00335"/>
    </source>
</evidence>
<feature type="domain" description="HTH tetR-type" evidence="5">
    <location>
        <begin position="13"/>
        <end position="73"/>
    </location>
</feature>
<dbReference type="SUPFAM" id="SSF46689">
    <property type="entry name" value="Homeodomain-like"/>
    <property type="match status" value="1"/>
</dbReference>
<reference evidence="6" key="1">
    <citation type="journal article" date="2014" name="Int. J. Syst. Evol. Microbiol.">
        <title>Complete genome sequence of Corynebacterium casei LMG S-19264T (=DSM 44701T), isolated from a smear-ripened cheese.</title>
        <authorList>
            <consortium name="US DOE Joint Genome Institute (JGI-PGF)"/>
            <person name="Walter F."/>
            <person name="Albersmeier A."/>
            <person name="Kalinowski J."/>
            <person name="Ruckert C."/>
        </authorList>
    </citation>
    <scope>NUCLEOTIDE SEQUENCE</scope>
    <source>
        <strain evidence="6">JCM 31311</strain>
    </source>
</reference>
<dbReference type="PANTHER" id="PTHR30055">
    <property type="entry name" value="HTH-TYPE TRANSCRIPTIONAL REGULATOR RUTR"/>
    <property type="match status" value="1"/>
</dbReference>
<dbReference type="AlphaFoldDB" id="A0A918CP79"/>
<accession>A0A918CP79</accession>
<sequence length="206" mass="22739">MTAVEHRKRLAAADRRQQILDASAGLFVARGFEAVSMADIAQVLQVSRPTVYSYFTSPEAVLDSLMTERLHLLWTRLEVQIVALMPGRSGTPPPPQMYAALFHFLLGERQTLELLHCGGGPAFQARRLAFLGELARRLEVLRPSILRFPHLPMLLTHLLDSVAFSAVRLSPEHAEELAQTLDAFMRGGVAGLPGHESPEEIPTEIG</sequence>
<dbReference type="PROSITE" id="PS50977">
    <property type="entry name" value="HTH_TETR_2"/>
    <property type="match status" value="1"/>
</dbReference>